<keyword evidence="2" id="KW-1185">Reference proteome</keyword>
<reference evidence="1" key="1">
    <citation type="submission" date="2020-11" db="EMBL/GenBank/DDBJ databases">
        <title>Isolation and identification of active actinomycetes.</title>
        <authorList>
            <person name="Sun X."/>
        </authorList>
    </citation>
    <scope>NUCLEOTIDE SEQUENCE</scope>
    <source>
        <strain evidence="1">NEAU-A11</strain>
    </source>
</reference>
<gene>
    <name evidence="1" type="ORF">I4J89_13725</name>
</gene>
<evidence type="ECO:0000313" key="2">
    <source>
        <dbReference type="Proteomes" id="UP000598146"/>
    </source>
</evidence>
<evidence type="ECO:0000313" key="1">
    <source>
        <dbReference type="EMBL" id="MBG0562519.1"/>
    </source>
</evidence>
<name>A0A931C5C1_9ACTN</name>
<accession>A0A931C5C1</accession>
<dbReference type="RefSeq" id="WP_196414288.1">
    <property type="nucleotide sequence ID" value="NZ_JADQTO010000005.1"/>
</dbReference>
<dbReference type="Proteomes" id="UP000598146">
    <property type="component" value="Unassembled WGS sequence"/>
</dbReference>
<comment type="caution">
    <text evidence="1">The sequence shown here is derived from an EMBL/GenBank/DDBJ whole genome shotgun (WGS) entry which is preliminary data.</text>
</comment>
<dbReference type="EMBL" id="JADQTO010000005">
    <property type="protein sequence ID" value="MBG0562519.1"/>
    <property type="molecule type" value="Genomic_DNA"/>
</dbReference>
<sequence length="162" mass="16824">MTTISSITSGRVYISPGRNERVDPLTRVADALDLSSGTLKDQLDLGRSLNDIAAARGIPHDKLITAIRSGLPVAAADAGTTAAKIAAQRTAPDPVAPRGANAGLRDEAKLAELSELLGMNSSDVSRRATSASDLVALFKDKGVDLYALRDVLDSGDLLDVTA</sequence>
<dbReference type="AlphaFoldDB" id="A0A931C5C1"/>
<organism evidence="1 2">
    <name type="scientific">Actinoplanes aureus</name>
    <dbReference type="NCBI Taxonomy" id="2792083"/>
    <lineage>
        <taxon>Bacteria</taxon>
        <taxon>Bacillati</taxon>
        <taxon>Actinomycetota</taxon>
        <taxon>Actinomycetes</taxon>
        <taxon>Micromonosporales</taxon>
        <taxon>Micromonosporaceae</taxon>
        <taxon>Actinoplanes</taxon>
    </lineage>
</organism>
<protein>
    <submittedName>
        <fullName evidence="1">Uncharacterized protein</fullName>
    </submittedName>
</protein>
<proteinExistence type="predicted"/>